<evidence type="ECO:0000259" key="1">
    <source>
        <dbReference type="Pfam" id="PF06745"/>
    </source>
</evidence>
<dbReference type="AlphaFoldDB" id="A0A0J1HET9"/>
<sequence>MTTEFEVTSVPLSEKFDSGFQLRLAAYYCRDTNFLTMTNDLVSPEQFENKAVASLVMIVNKHFRLYSQAPGKKVLVDLVKKAIESKRIREEMKPDVLVSLKEILSEPLTDSKYMLDQVSTFARNNALDEALMKAVELKEKGDFEGAVAVVQKAMLVGASDSNNYYDYYEEVDTRTERRDALEKGEDVPTGITTGIRALDAILYHKGWGRREMTLIMGGAKAGKSTALGDFSIAASDAGYNVLYVTLEVHARIISDRADARVSDTSMDDLVKAREAVRSAILAKRSGGVGKLIIVERPAGTFTPNELNRLIHDFRAKGVKFDMVALDYLDLARSNRVTNDRRADEKDMYTDFRGLADKEDFALLTATQTNRDGMGSETAGITHVADNIEKIRIADLTISINKTDEEKAKGEARLFLAASRNQRGDITVRVKQDLDKMKFVDKVLDVF</sequence>
<gene>
    <name evidence="2" type="ORF">ABT57_06195</name>
</gene>
<evidence type="ECO:0000313" key="3">
    <source>
        <dbReference type="Proteomes" id="UP000035909"/>
    </source>
</evidence>
<dbReference type="InterPro" id="IPR027417">
    <property type="entry name" value="P-loop_NTPase"/>
</dbReference>
<dbReference type="InterPro" id="IPR014774">
    <property type="entry name" value="KaiC-like_dom"/>
</dbReference>
<dbReference type="Proteomes" id="UP000035909">
    <property type="component" value="Unassembled WGS sequence"/>
</dbReference>
<protein>
    <submittedName>
        <fullName evidence="2">DNA helicase</fullName>
    </submittedName>
</protein>
<keyword evidence="3" id="KW-1185">Reference proteome</keyword>
<reference evidence="2 3" key="1">
    <citation type="submission" date="2015-05" db="EMBL/GenBank/DDBJ databases">
        <title>Photobacterium galathea sp. nov.</title>
        <authorList>
            <person name="Machado H."/>
            <person name="Gram L."/>
        </authorList>
    </citation>
    <scope>NUCLEOTIDE SEQUENCE [LARGE SCALE GENOMIC DNA]</scope>
    <source>
        <strain evidence="2 3">DSM 22954</strain>
    </source>
</reference>
<dbReference type="OrthoDB" id="8478084at2"/>
<dbReference type="GO" id="GO:0004386">
    <property type="term" value="F:helicase activity"/>
    <property type="evidence" value="ECO:0007669"/>
    <property type="project" value="UniProtKB-KW"/>
</dbReference>
<dbReference type="PATRIC" id="fig|320778.3.peg.1337"/>
<proteinExistence type="predicted"/>
<dbReference type="STRING" id="320778.ABT57_06195"/>
<dbReference type="EMBL" id="LDOU01000006">
    <property type="protein sequence ID" value="KLV10165.1"/>
    <property type="molecule type" value="Genomic_DNA"/>
</dbReference>
<name>A0A0J1HET9_9GAMM</name>
<dbReference type="SUPFAM" id="SSF52540">
    <property type="entry name" value="P-loop containing nucleoside triphosphate hydrolases"/>
    <property type="match status" value="1"/>
</dbReference>
<keyword evidence="2" id="KW-0378">Hydrolase</keyword>
<keyword evidence="2" id="KW-0347">Helicase</keyword>
<comment type="caution">
    <text evidence="2">The sequence shown here is derived from an EMBL/GenBank/DDBJ whole genome shotgun (WGS) entry which is preliminary data.</text>
</comment>
<dbReference type="Pfam" id="PF06745">
    <property type="entry name" value="ATPase"/>
    <property type="match status" value="1"/>
</dbReference>
<feature type="domain" description="KaiC-like" evidence="1">
    <location>
        <begin position="192"/>
        <end position="294"/>
    </location>
</feature>
<organism evidence="2 3">
    <name type="scientific">Photobacterium ganghwense</name>
    <dbReference type="NCBI Taxonomy" id="320778"/>
    <lineage>
        <taxon>Bacteria</taxon>
        <taxon>Pseudomonadati</taxon>
        <taxon>Pseudomonadota</taxon>
        <taxon>Gammaproteobacteria</taxon>
        <taxon>Vibrionales</taxon>
        <taxon>Vibrionaceae</taxon>
        <taxon>Photobacterium</taxon>
    </lineage>
</organism>
<keyword evidence="2" id="KW-0547">Nucleotide-binding</keyword>
<dbReference type="RefSeq" id="WP_047884328.1">
    <property type="nucleotide sequence ID" value="NZ_LDOU01000006.1"/>
</dbReference>
<dbReference type="Gene3D" id="3.40.50.300">
    <property type="entry name" value="P-loop containing nucleotide triphosphate hydrolases"/>
    <property type="match status" value="1"/>
</dbReference>
<keyword evidence="2" id="KW-0067">ATP-binding</keyword>
<evidence type="ECO:0000313" key="2">
    <source>
        <dbReference type="EMBL" id="KLV10165.1"/>
    </source>
</evidence>
<accession>A0A0J1HET9</accession>